<dbReference type="InParanoid" id="A0A3N4L1Q8"/>
<comment type="subcellular location">
    <subcellularLocation>
        <location evidence="1 4">Nucleus</location>
        <location evidence="1 4">Nucleolus</location>
    </subcellularLocation>
</comment>
<organism evidence="7 8">
    <name type="scientific">Morchella conica CCBAS932</name>
    <dbReference type="NCBI Taxonomy" id="1392247"/>
    <lineage>
        <taxon>Eukaryota</taxon>
        <taxon>Fungi</taxon>
        <taxon>Dikarya</taxon>
        <taxon>Ascomycota</taxon>
        <taxon>Pezizomycotina</taxon>
        <taxon>Pezizomycetes</taxon>
        <taxon>Pezizales</taxon>
        <taxon>Morchellaceae</taxon>
        <taxon>Morchella</taxon>
    </lineage>
</organism>
<evidence type="ECO:0000256" key="5">
    <source>
        <dbReference type="SAM" id="MobiDB-lite"/>
    </source>
</evidence>
<keyword evidence="3 4" id="KW-0539">Nucleus</keyword>
<keyword evidence="8" id="KW-1185">Reference proteome</keyword>
<evidence type="ECO:0000259" key="6">
    <source>
        <dbReference type="PROSITE" id="PS50833"/>
    </source>
</evidence>
<comment type="similarity">
    <text evidence="2 4">Belongs to the RPF2 family.</text>
</comment>
<evidence type="ECO:0000256" key="1">
    <source>
        <dbReference type="ARBA" id="ARBA00004604"/>
    </source>
</evidence>
<name>A0A3N4L1Q8_9PEZI</name>
<feature type="domain" description="Brix" evidence="6">
    <location>
        <begin position="28"/>
        <end position="240"/>
    </location>
</feature>
<dbReference type="GO" id="GO:0019843">
    <property type="term" value="F:rRNA binding"/>
    <property type="evidence" value="ECO:0007669"/>
    <property type="project" value="UniProtKB-UniRule"/>
</dbReference>
<dbReference type="GO" id="GO:0005730">
    <property type="term" value="C:nucleolus"/>
    <property type="evidence" value="ECO:0007669"/>
    <property type="project" value="UniProtKB-SubCell"/>
</dbReference>
<dbReference type="FunCoup" id="A0A3N4L1Q8">
    <property type="interactions" value="967"/>
</dbReference>
<proteinExistence type="inferred from homology"/>
<protein>
    <recommendedName>
        <fullName evidence="4">Ribosome production factor 2 homolog</fullName>
    </recommendedName>
    <alternativeName>
        <fullName evidence="4">Ribosome biogenesis protein RPF2 homolog</fullName>
    </alternativeName>
</protein>
<dbReference type="PANTHER" id="PTHR12728:SF0">
    <property type="entry name" value="RIBOSOME PRODUCTION FACTOR 2 HOMOLOG"/>
    <property type="match status" value="1"/>
</dbReference>
<accession>A0A3N4L1Q8</accession>
<dbReference type="STRING" id="1392247.A0A3N4L1Q8"/>
<evidence type="ECO:0000313" key="8">
    <source>
        <dbReference type="Proteomes" id="UP000277580"/>
    </source>
</evidence>
<dbReference type="EMBL" id="ML119107">
    <property type="protein sequence ID" value="RPB16753.1"/>
    <property type="molecule type" value="Genomic_DNA"/>
</dbReference>
<dbReference type="GO" id="GO:0000463">
    <property type="term" value="P:maturation of LSU-rRNA from tricistronic rRNA transcript (SSU-rRNA, 5.8S rRNA, LSU-rRNA)"/>
    <property type="evidence" value="ECO:0007669"/>
    <property type="project" value="TreeGrafter"/>
</dbReference>
<dbReference type="GO" id="GO:0000027">
    <property type="term" value="P:ribosomal large subunit assembly"/>
    <property type="evidence" value="ECO:0007669"/>
    <property type="project" value="InterPro"/>
</dbReference>
<feature type="compositionally biased region" description="Acidic residues" evidence="5">
    <location>
        <begin position="296"/>
        <end position="307"/>
    </location>
</feature>
<dbReference type="Proteomes" id="UP000277580">
    <property type="component" value="Unassembled WGS sequence"/>
</dbReference>
<evidence type="ECO:0000256" key="4">
    <source>
        <dbReference type="RuleBase" id="RU367086"/>
    </source>
</evidence>
<dbReference type="SMART" id="SM00879">
    <property type="entry name" value="Brix"/>
    <property type="match status" value="1"/>
</dbReference>
<evidence type="ECO:0000256" key="3">
    <source>
        <dbReference type="ARBA" id="ARBA00023242"/>
    </source>
</evidence>
<gene>
    <name evidence="7" type="ORF">P167DRAFT_556448</name>
</gene>
<dbReference type="InterPro" id="IPR039770">
    <property type="entry name" value="Rpf2"/>
</dbReference>
<dbReference type="AlphaFoldDB" id="A0A3N4L1Q8"/>
<feature type="region of interest" description="Disordered" evidence="5">
    <location>
        <begin position="273"/>
        <end position="316"/>
    </location>
</feature>
<reference evidence="7 8" key="1">
    <citation type="journal article" date="2018" name="Nat. Ecol. Evol.">
        <title>Pezizomycetes genomes reveal the molecular basis of ectomycorrhizal truffle lifestyle.</title>
        <authorList>
            <person name="Murat C."/>
            <person name="Payen T."/>
            <person name="Noel B."/>
            <person name="Kuo A."/>
            <person name="Morin E."/>
            <person name="Chen J."/>
            <person name="Kohler A."/>
            <person name="Krizsan K."/>
            <person name="Balestrini R."/>
            <person name="Da Silva C."/>
            <person name="Montanini B."/>
            <person name="Hainaut M."/>
            <person name="Levati E."/>
            <person name="Barry K.W."/>
            <person name="Belfiori B."/>
            <person name="Cichocki N."/>
            <person name="Clum A."/>
            <person name="Dockter R.B."/>
            <person name="Fauchery L."/>
            <person name="Guy J."/>
            <person name="Iotti M."/>
            <person name="Le Tacon F."/>
            <person name="Lindquist E.A."/>
            <person name="Lipzen A."/>
            <person name="Malagnac F."/>
            <person name="Mello A."/>
            <person name="Molinier V."/>
            <person name="Miyauchi S."/>
            <person name="Poulain J."/>
            <person name="Riccioni C."/>
            <person name="Rubini A."/>
            <person name="Sitrit Y."/>
            <person name="Splivallo R."/>
            <person name="Traeger S."/>
            <person name="Wang M."/>
            <person name="Zifcakova L."/>
            <person name="Wipf D."/>
            <person name="Zambonelli A."/>
            <person name="Paolocci F."/>
            <person name="Nowrousian M."/>
            <person name="Ottonello S."/>
            <person name="Baldrian P."/>
            <person name="Spatafora J.W."/>
            <person name="Henrissat B."/>
            <person name="Nagy L.G."/>
            <person name="Aury J.M."/>
            <person name="Wincker P."/>
            <person name="Grigoriev I.V."/>
            <person name="Bonfante P."/>
            <person name="Martin F.M."/>
        </authorList>
    </citation>
    <scope>NUCLEOTIDE SEQUENCE [LARGE SCALE GENOMIC DNA]</scope>
    <source>
        <strain evidence="7 8">CCBAS932</strain>
    </source>
</reference>
<dbReference type="InterPro" id="IPR007109">
    <property type="entry name" value="Brix"/>
</dbReference>
<dbReference type="PANTHER" id="PTHR12728">
    <property type="entry name" value="BRIX DOMAIN CONTAINING PROTEIN"/>
    <property type="match status" value="1"/>
</dbReference>
<dbReference type="PROSITE" id="PS50833">
    <property type="entry name" value="BRIX"/>
    <property type="match status" value="1"/>
</dbReference>
<evidence type="ECO:0000256" key="2">
    <source>
        <dbReference type="ARBA" id="ARBA00010782"/>
    </source>
</evidence>
<dbReference type="OrthoDB" id="407658at2759"/>
<dbReference type="Pfam" id="PF04427">
    <property type="entry name" value="Brix"/>
    <property type="match status" value="1"/>
</dbReference>
<evidence type="ECO:0000313" key="7">
    <source>
        <dbReference type="EMBL" id="RPB16753.1"/>
    </source>
</evidence>
<sequence length="316" mass="35938">MIRTVKPRNARSKRALDDREAKLVENQKKTLFLSGTTTSELSRQALGDLHALKKPHAIKFTKKNAVHPFEDAAPLEFFSTKNDASFLVLATHSKKRPHNLTFARTFDHKILDMIEFGIEESSFRPLESFKNAKFAIGMKPMISFSGSLFDSAPNYKLVKSMFLDFFRGETVKAIDVEGLQYIVSIAVSEPTDLVPSPPVHIRVHMIKTKKSGQKLPRVEVEEIGPRIDFRIRRIQEPDEAMMKEALKKPRQLEARSKKNIETDIIGDKLGRIHTGKQDLNKMQSRKMKGLKRGPTDDEEATLVDENDDKAKKTRLA</sequence>